<dbReference type="Pfam" id="PF01035">
    <property type="entry name" value="DNA_binding_1"/>
    <property type="match status" value="1"/>
</dbReference>
<dbReference type="Gene3D" id="1.10.10.10">
    <property type="entry name" value="Winged helix-like DNA-binding domain superfamily/Winged helix DNA-binding domain"/>
    <property type="match status" value="1"/>
</dbReference>
<protein>
    <recommendedName>
        <fullName evidence="3">methylated-DNA--[protein]-cysteine S-methyltransferase</fullName>
        <ecNumber evidence="3">2.1.1.63</ecNumber>
    </recommendedName>
</protein>
<dbReference type="HOGENOM" id="CLU_000445_52_2_2"/>
<dbReference type="Proteomes" id="UP000002315">
    <property type="component" value="Chromosome"/>
</dbReference>
<organism evidence="10 11">
    <name type="scientific">Methanothermus fervidus (strain ATCC 43054 / DSM 2088 / JCM 10308 / V24 S)</name>
    <dbReference type="NCBI Taxonomy" id="523846"/>
    <lineage>
        <taxon>Archaea</taxon>
        <taxon>Methanobacteriati</taxon>
        <taxon>Methanobacteriota</taxon>
        <taxon>Methanomada group</taxon>
        <taxon>Methanobacteria</taxon>
        <taxon>Methanobacteriales</taxon>
        <taxon>Methanothermaceae</taxon>
        <taxon>Methanothermus</taxon>
    </lineage>
</organism>
<dbReference type="SUPFAM" id="SSF46767">
    <property type="entry name" value="Methylated DNA-protein cysteine methyltransferase, C-terminal domain"/>
    <property type="match status" value="1"/>
</dbReference>
<comment type="catalytic activity">
    <reaction evidence="8">
        <text>a 6-O-methyl-2'-deoxyguanosine in DNA + L-cysteinyl-[protein] = S-methyl-L-cysteinyl-[protein] + a 2'-deoxyguanosine in DNA</text>
        <dbReference type="Rhea" id="RHEA:24000"/>
        <dbReference type="Rhea" id="RHEA-COMP:10131"/>
        <dbReference type="Rhea" id="RHEA-COMP:10132"/>
        <dbReference type="Rhea" id="RHEA-COMP:11367"/>
        <dbReference type="Rhea" id="RHEA-COMP:11368"/>
        <dbReference type="ChEBI" id="CHEBI:29950"/>
        <dbReference type="ChEBI" id="CHEBI:82612"/>
        <dbReference type="ChEBI" id="CHEBI:85445"/>
        <dbReference type="ChEBI" id="CHEBI:85448"/>
        <dbReference type="EC" id="2.1.1.63"/>
    </reaction>
</comment>
<evidence type="ECO:0000256" key="2">
    <source>
        <dbReference type="ARBA" id="ARBA00008711"/>
    </source>
</evidence>
<dbReference type="OrthoDB" id="372118at2157"/>
<comment type="similarity">
    <text evidence="2">Belongs to the MGMT family.</text>
</comment>
<dbReference type="PROSITE" id="PS00374">
    <property type="entry name" value="MGMT"/>
    <property type="match status" value="1"/>
</dbReference>
<dbReference type="AlphaFoldDB" id="E3GYD9"/>
<evidence type="ECO:0000256" key="8">
    <source>
        <dbReference type="ARBA" id="ARBA00049348"/>
    </source>
</evidence>
<evidence type="ECO:0000256" key="1">
    <source>
        <dbReference type="ARBA" id="ARBA00001286"/>
    </source>
</evidence>
<evidence type="ECO:0000313" key="11">
    <source>
        <dbReference type="Proteomes" id="UP000002315"/>
    </source>
</evidence>
<evidence type="ECO:0000313" key="10">
    <source>
        <dbReference type="EMBL" id="ADP77321.1"/>
    </source>
</evidence>
<dbReference type="GO" id="GO:0032259">
    <property type="term" value="P:methylation"/>
    <property type="evidence" value="ECO:0007669"/>
    <property type="project" value="UniProtKB-KW"/>
</dbReference>
<name>E3GYD9_METFV</name>
<dbReference type="EMBL" id="CP002278">
    <property type="protein sequence ID" value="ADP77321.1"/>
    <property type="molecule type" value="Genomic_DNA"/>
</dbReference>
<dbReference type="FunFam" id="1.10.10.10:FF:000214">
    <property type="entry name" value="Methylated-DNA--protein-cysteine methyltransferase"/>
    <property type="match status" value="1"/>
</dbReference>
<dbReference type="STRING" id="523846.Mfer_0521"/>
<keyword evidence="11" id="KW-1185">Reference proteome</keyword>
<comment type="catalytic activity">
    <reaction evidence="1">
        <text>a 4-O-methyl-thymidine in DNA + L-cysteinyl-[protein] = a thymidine in DNA + S-methyl-L-cysteinyl-[protein]</text>
        <dbReference type="Rhea" id="RHEA:53428"/>
        <dbReference type="Rhea" id="RHEA-COMP:10131"/>
        <dbReference type="Rhea" id="RHEA-COMP:10132"/>
        <dbReference type="Rhea" id="RHEA-COMP:13555"/>
        <dbReference type="Rhea" id="RHEA-COMP:13556"/>
        <dbReference type="ChEBI" id="CHEBI:29950"/>
        <dbReference type="ChEBI" id="CHEBI:82612"/>
        <dbReference type="ChEBI" id="CHEBI:137386"/>
        <dbReference type="ChEBI" id="CHEBI:137387"/>
        <dbReference type="EC" id="2.1.1.63"/>
    </reaction>
</comment>
<dbReference type="CDD" id="cd06445">
    <property type="entry name" value="ATase"/>
    <property type="match status" value="1"/>
</dbReference>
<evidence type="ECO:0000256" key="6">
    <source>
        <dbReference type="ARBA" id="ARBA00022763"/>
    </source>
</evidence>
<evidence type="ECO:0000256" key="4">
    <source>
        <dbReference type="ARBA" id="ARBA00022603"/>
    </source>
</evidence>
<dbReference type="InterPro" id="IPR014048">
    <property type="entry name" value="MethylDNA_cys_MeTrfase_DNA-bd"/>
</dbReference>
<dbReference type="NCBIfam" id="TIGR00589">
    <property type="entry name" value="ogt"/>
    <property type="match status" value="1"/>
</dbReference>
<dbReference type="InterPro" id="IPR036217">
    <property type="entry name" value="MethylDNA_cys_MeTrfase_DNAb"/>
</dbReference>
<evidence type="ECO:0000259" key="9">
    <source>
        <dbReference type="Pfam" id="PF01035"/>
    </source>
</evidence>
<dbReference type="EC" id="2.1.1.63" evidence="3"/>
<dbReference type="PANTHER" id="PTHR10815">
    <property type="entry name" value="METHYLATED-DNA--PROTEIN-CYSTEINE METHYLTRANSFERASE"/>
    <property type="match status" value="1"/>
</dbReference>
<dbReference type="InterPro" id="IPR001497">
    <property type="entry name" value="MethylDNA_cys_MeTrfase_AS"/>
</dbReference>
<dbReference type="KEGG" id="mfv:Mfer_0521"/>
<evidence type="ECO:0000256" key="3">
    <source>
        <dbReference type="ARBA" id="ARBA00011918"/>
    </source>
</evidence>
<evidence type="ECO:0000256" key="7">
    <source>
        <dbReference type="ARBA" id="ARBA00023204"/>
    </source>
</evidence>
<keyword evidence="7" id="KW-0234">DNA repair</keyword>
<dbReference type="GO" id="GO:0006281">
    <property type="term" value="P:DNA repair"/>
    <property type="evidence" value="ECO:0007669"/>
    <property type="project" value="UniProtKB-KW"/>
</dbReference>
<sequence length="174" mass="19717">MISLAKYRDKYFAVSTLSGKVVSSSLGRKRPELAIKDLKIIVGNFSEDNSIAIKLGEAYYGKKVKFKILNLTTGFQRKVLEKVSEIPYGHVTTYKDIANSLETKAYRAIGNALSHNPLPIVIPCHRVVRSDHKVGGYRGGTRMKEEILKNEGIKIKNHRILNFKKHYVELCVRQ</sequence>
<dbReference type="PANTHER" id="PTHR10815:SF13">
    <property type="entry name" value="METHYLATED-DNA--PROTEIN-CYSTEINE METHYLTRANSFERASE"/>
    <property type="match status" value="1"/>
</dbReference>
<gene>
    <name evidence="10" type="ordered locus">Mfer_0521</name>
</gene>
<accession>E3GYD9</accession>
<proteinExistence type="inferred from homology"/>
<evidence type="ECO:0000256" key="5">
    <source>
        <dbReference type="ARBA" id="ARBA00022679"/>
    </source>
</evidence>
<keyword evidence="6" id="KW-0227">DNA damage</keyword>
<dbReference type="InterPro" id="IPR036388">
    <property type="entry name" value="WH-like_DNA-bd_sf"/>
</dbReference>
<feature type="domain" description="Methylated-DNA-[protein]-cysteine S-methyltransferase DNA binding" evidence="9">
    <location>
        <begin position="75"/>
        <end position="153"/>
    </location>
</feature>
<reference evidence="10 11" key="1">
    <citation type="journal article" date="2010" name="Stand. Genomic Sci.">
        <title>Complete genome sequence of Methanothermus fervidus type strain (V24S).</title>
        <authorList>
            <person name="Anderson I."/>
            <person name="Djao O.D."/>
            <person name="Misra M."/>
            <person name="Chertkov O."/>
            <person name="Nolan M."/>
            <person name="Lucas S."/>
            <person name="Lapidus A."/>
            <person name="Del Rio T.G."/>
            <person name="Tice H."/>
            <person name="Cheng J.F."/>
            <person name="Tapia R."/>
            <person name="Han C."/>
            <person name="Goodwin L."/>
            <person name="Pitluck S."/>
            <person name="Liolios K."/>
            <person name="Ivanova N."/>
            <person name="Mavromatis K."/>
            <person name="Mikhailova N."/>
            <person name="Pati A."/>
            <person name="Brambilla E."/>
            <person name="Chen A."/>
            <person name="Palaniappan K."/>
            <person name="Land M."/>
            <person name="Hauser L."/>
            <person name="Chang Y.J."/>
            <person name="Jeffries C.D."/>
            <person name="Sikorski J."/>
            <person name="Spring S."/>
            <person name="Rohde M."/>
            <person name="Eichinger K."/>
            <person name="Huber H."/>
            <person name="Wirth R."/>
            <person name="Goker M."/>
            <person name="Detter J.C."/>
            <person name="Woyke T."/>
            <person name="Bristow J."/>
            <person name="Eisen J.A."/>
            <person name="Markowitz V."/>
            <person name="Hugenholtz P."/>
            <person name="Klenk H.P."/>
            <person name="Kyrpides N.C."/>
        </authorList>
    </citation>
    <scope>NUCLEOTIDE SEQUENCE [LARGE SCALE GENOMIC DNA]</scope>
    <source>
        <strain evidence="11">ATCC 43054 / DSM 2088 / JCM 10308 / V24 S</strain>
    </source>
</reference>
<dbReference type="GO" id="GO:0003908">
    <property type="term" value="F:methylated-DNA-[protein]-cysteine S-methyltransferase activity"/>
    <property type="evidence" value="ECO:0007669"/>
    <property type="project" value="UniProtKB-EC"/>
</dbReference>
<keyword evidence="4 10" id="KW-0489">Methyltransferase</keyword>
<keyword evidence="5 10" id="KW-0808">Transferase</keyword>